<comment type="caution">
    <text evidence="3">The sequence shown here is derived from an EMBL/GenBank/DDBJ whole genome shotgun (WGS) entry which is preliminary data.</text>
</comment>
<dbReference type="InterPro" id="IPR006530">
    <property type="entry name" value="YD"/>
</dbReference>
<evidence type="ECO:0000256" key="1">
    <source>
        <dbReference type="ARBA" id="ARBA00022737"/>
    </source>
</evidence>
<organism evidence="3 4">
    <name type="scientific">Tahibacter soli</name>
    <dbReference type="NCBI Taxonomy" id="2983605"/>
    <lineage>
        <taxon>Bacteria</taxon>
        <taxon>Pseudomonadati</taxon>
        <taxon>Pseudomonadota</taxon>
        <taxon>Gammaproteobacteria</taxon>
        <taxon>Lysobacterales</taxon>
        <taxon>Rhodanobacteraceae</taxon>
        <taxon>Tahibacter</taxon>
    </lineage>
</organism>
<proteinExistence type="predicted"/>
<keyword evidence="4" id="KW-1185">Reference proteome</keyword>
<protein>
    <recommendedName>
        <fullName evidence="2">Teneurin-like YD-shell domain-containing protein</fullName>
    </recommendedName>
</protein>
<dbReference type="AlphaFoldDB" id="A0A9X3YKE2"/>
<keyword evidence="1" id="KW-0677">Repeat</keyword>
<dbReference type="Gene3D" id="2.180.10.10">
    <property type="entry name" value="RHS repeat-associated core"/>
    <property type="match status" value="1"/>
</dbReference>
<evidence type="ECO:0000313" key="4">
    <source>
        <dbReference type="Proteomes" id="UP001139971"/>
    </source>
</evidence>
<dbReference type="InterPro" id="IPR056823">
    <property type="entry name" value="TEN-like_YD-shell"/>
</dbReference>
<reference evidence="3" key="1">
    <citation type="submission" date="2023-02" db="EMBL/GenBank/DDBJ databases">
        <title>Tahibacter soli sp. nov. isolated from soil.</title>
        <authorList>
            <person name="Baek J.H."/>
            <person name="Lee J.K."/>
            <person name="Choi D.G."/>
            <person name="Jeon C.O."/>
        </authorList>
    </citation>
    <scope>NUCLEOTIDE SEQUENCE</scope>
    <source>
        <strain evidence="3">BL</strain>
    </source>
</reference>
<evidence type="ECO:0000313" key="3">
    <source>
        <dbReference type="EMBL" id="MDC8014001.1"/>
    </source>
</evidence>
<gene>
    <name evidence="3" type="ORF">OD750_015765</name>
</gene>
<dbReference type="RefSeq" id="WP_272842007.1">
    <property type="nucleotide sequence ID" value="NZ_JAOVZO020000018.1"/>
</dbReference>
<dbReference type="PANTHER" id="PTHR32305:SF15">
    <property type="entry name" value="PROTEIN RHSA-RELATED"/>
    <property type="match status" value="1"/>
</dbReference>
<dbReference type="PANTHER" id="PTHR32305">
    <property type="match status" value="1"/>
</dbReference>
<dbReference type="EMBL" id="JAOVZO020000018">
    <property type="protein sequence ID" value="MDC8014001.1"/>
    <property type="molecule type" value="Genomic_DNA"/>
</dbReference>
<accession>A0A9X3YKE2</accession>
<dbReference type="NCBIfam" id="TIGR01643">
    <property type="entry name" value="YD_repeat_2x"/>
    <property type="match status" value="1"/>
</dbReference>
<name>A0A9X3YKE2_9GAMM</name>
<dbReference type="Pfam" id="PF25023">
    <property type="entry name" value="TEN_YD-shell"/>
    <property type="match status" value="1"/>
</dbReference>
<sequence>MTHANGVTTTYTYHPGNQLRTLTTTRPGNVQEYVLAYRIDKSGLRTQVAQLQDTFTRATYDYEYDKVKRLTGEYVFLPAGRSRTVNWTYDKVGNRLTEARTGVRTANSAYSYDANDRLTQHTTSGTAPDVGTTTYAYDAAGNLTQKTSPQGTENYVYDDANRMVELIAANQEVTRYAYNHNGIRIKQTKDATGSNPQTAHYLVDPNQAYAQVVEEHAQVGSNPKTLAALYTFGDDRISQYRPANGATPATVRHYHADGLGSTRLLTDSAGVVTDRYFYEAFGELEAGASVQASDNSFLYTGEQLDPNSGFYYLRARYMNPGDGRFTQQDPYEGAPLEPLSLHKYVYTSASPISNRDPSGLVTLGEINAGIVNTMIRAAQATATFGNVAAQVGARAAMQLVAHTVRVAVQVRPYVTSMPKIGAQMGRVLSRLFGHFQRFVKSKAFQKAGKHEIELWGPSPAVKTPEVVGPKIAVIPKVLSLELHNGGCRGEYFSLYIK</sequence>
<feature type="domain" description="Teneurin-like YD-shell" evidence="2">
    <location>
        <begin position="39"/>
        <end position="329"/>
    </location>
</feature>
<evidence type="ECO:0000259" key="2">
    <source>
        <dbReference type="Pfam" id="PF25023"/>
    </source>
</evidence>
<dbReference type="Proteomes" id="UP001139971">
    <property type="component" value="Unassembled WGS sequence"/>
</dbReference>
<dbReference type="InterPro" id="IPR050708">
    <property type="entry name" value="T6SS_VgrG/RHS"/>
</dbReference>
<dbReference type="NCBIfam" id="TIGR03696">
    <property type="entry name" value="Rhs_assc_core"/>
    <property type="match status" value="1"/>
</dbReference>
<dbReference type="InterPro" id="IPR022385">
    <property type="entry name" value="Rhs_assc_core"/>
</dbReference>